<dbReference type="EMBL" id="QYUN01000002">
    <property type="protein sequence ID" value="RJG06267.1"/>
    <property type="molecule type" value="Genomic_DNA"/>
</dbReference>
<keyword evidence="2" id="KW-1185">Reference proteome</keyword>
<name>A0A418X1E4_9BURK</name>
<gene>
    <name evidence="1" type="ORF">D3870_09805</name>
</gene>
<sequence length="98" mass="10504">MPVIQPDAFSAAGAVKVRAKAVDPLEGLSGHAYVAARKLNQPVPRLDAADPAKEAAARDIIATVKRHPPSNAVFLSGDSDYLPNPDRRFFAVSLRRSK</sequence>
<proteinExistence type="predicted"/>
<reference evidence="1 2" key="1">
    <citation type="submission" date="2018-09" db="EMBL/GenBank/DDBJ databases">
        <authorList>
            <person name="Zhu H."/>
        </authorList>
    </citation>
    <scope>NUCLEOTIDE SEQUENCE [LARGE SCALE GENOMIC DNA]</scope>
    <source>
        <strain evidence="1 2">K2R10-39</strain>
    </source>
</reference>
<evidence type="ECO:0000313" key="2">
    <source>
        <dbReference type="Proteomes" id="UP000285190"/>
    </source>
</evidence>
<dbReference type="OrthoDB" id="682742at28216"/>
<protein>
    <submittedName>
        <fullName evidence="1">Uncharacterized protein</fullName>
    </submittedName>
</protein>
<evidence type="ECO:0000313" key="1">
    <source>
        <dbReference type="EMBL" id="RJG06267.1"/>
    </source>
</evidence>
<dbReference type="RefSeq" id="WP_119738692.1">
    <property type="nucleotide sequence ID" value="NZ_QYUN01000002.1"/>
</dbReference>
<dbReference type="Proteomes" id="UP000285190">
    <property type="component" value="Unassembled WGS sequence"/>
</dbReference>
<dbReference type="AlphaFoldDB" id="A0A418X1E4"/>
<comment type="caution">
    <text evidence="1">The sequence shown here is derived from an EMBL/GenBank/DDBJ whole genome shotgun (WGS) entry which is preliminary data.</text>
</comment>
<organism evidence="1 2">
    <name type="scientific">Noviherbaspirillum cavernae</name>
    <dbReference type="NCBI Taxonomy" id="2320862"/>
    <lineage>
        <taxon>Bacteria</taxon>
        <taxon>Pseudomonadati</taxon>
        <taxon>Pseudomonadota</taxon>
        <taxon>Betaproteobacteria</taxon>
        <taxon>Burkholderiales</taxon>
        <taxon>Oxalobacteraceae</taxon>
        <taxon>Noviherbaspirillum</taxon>
    </lineage>
</organism>
<accession>A0A418X1E4</accession>